<accession>A0A5B7DQB9</accession>
<reference evidence="2 3" key="1">
    <citation type="submission" date="2019-05" db="EMBL/GenBank/DDBJ databases">
        <title>Another draft genome of Portunus trituberculatus and its Hox gene families provides insights of decapod evolution.</title>
        <authorList>
            <person name="Jeong J.-H."/>
            <person name="Song I."/>
            <person name="Kim S."/>
            <person name="Choi T."/>
            <person name="Kim D."/>
            <person name="Ryu S."/>
            <person name="Kim W."/>
        </authorList>
    </citation>
    <scope>NUCLEOTIDE SEQUENCE [LARGE SCALE GENOMIC DNA]</scope>
    <source>
        <tissue evidence="2">Muscle</tissue>
    </source>
</reference>
<comment type="caution">
    <text evidence="2">The sequence shown here is derived from an EMBL/GenBank/DDBJ whole genome shotgun (WGS) entry which is preliminary data.</text>
</comment>
<proteinExistence type="predicted"/>
<organism evidence="2 3">
    <name type="scientific">Portunus trituberculatus</name>
    <name type="common">Swimming crab</name>
    <name type="synonym">Neptunus trituberculatus</name>
    <dbReference type="NCBI Taxonomy" id="210409"/>
    <lineage>
        <taxon>Eukaryota</taxon>
        <taxon>Metazoa</taxon>
        <taxon>Ecdysozoa</taxon>
        <taxon>Arthropoda</taxon>
        <taxon>Crustacea</taxon>
        <taxon>Multicrustacea</taxon>
        <taxon>Malacostraca</taxon>
        <taxon>Eumalacostraca</taxon>
        <taxon>Eucarida</taxon>
        <taxon>Decapoda</taxon>
        <taxon>Pleocyemata</taxon>
        <taxon>Brachyura</taxon>
        <taxon>Eubrachyura</taxon>
        <taxon>Portunoidea</taxon>
        <taxon>Portunidae</taxon>
        <taxon>Portuninae</taxon>
        <taxon>Portunus</taxon>
    </lineage>
</organism>
<gene>
    <name evidence="2" type="ORF">E2C01_016781</name>
</gene>
<name>A0A5B7DQB9_PORTR</name>
<dbReference type="OrthoDB" id="6381258at2759"/>
<protein>
    <recommendedName>
        <fullName evidence="4">C-type lectin domain-containing protein</fullName>
    </recommendedName>
</protein>
<evidence type="ECO:0008006" key="4">
    <source>
        <dbReference type="Google" id="ProtNLM"/>
    </source>
</evidence>
<keyword evidence="1" id="KW-0732">Signal</keyword>
<dbReference type="Proteomes" id="UP000324222">
    <property type="component" value="Unassembled WGS sequence"/>
</dbReference>
<keyword evidence="3" id="KW-1185">Reference proteome</keyword>
<evidence type="ECO:0000313" key="2">
    <source>
        <dbReference type="EMBL" id="MPC23720.1"/>
    </source>
</evidence>
<sequence length="221" mass="23572">MSPLPLSLPLLLALLALLGAAPPAAAEMNQALWYRALVSQAQLDAAATSESFQVSDEILCAALANNAPWCHLLTYEGTTCVLYDVAVDSLDAAATDATTPCRTRLRNVCIEEGVPLPHGAMLVQDCQPALCWNRAVISDYTASTTCDGDFLQDALGCIYLHQVPMTWCDARQHCATLGADLATASALEFPIMQAFLEATARGARKFLTEATYGLLLSCCLS</sequence>
<dbReference type="CDD" id="cd00037">
    <property type="entry name" value="CLECT"/>
    <property type="match status" value="1"/>
</dbReference>
<feature type="chain" id="PRO_5023025831" description="C-type lectin domain-containing protein" evidence="1">
    <location>
        <begin position="27"/>
        <end position="221"/>
    </location>
</feature>
<evidence type="ECO:0000256" key="1">
    <source>
        <dbReference type="SAM" id="SignalP"/>
    </source>
</evidence>
<dbReference type="EMBL" id="VSRR010001244">
    <property type="protein sequence ID" value="MPC23720.1"/>
    <property type="molecule type" value="Genomic_DNA"/>
</dbReference>
<dbReference type="SUPFAM" id="SSF56436">
    <property type="entry name" value="C-type lectin-like"/>
    <property type="match status" value="1"/>
</dbReference>
<dbReference type="InterPro" id="IPR016186">
    <property type="entry name" value="C-type_lectin-like/link_sf"/>
</dbReference>
<feature type="signal peptide" evidence="1">
    <location>
        <begin position="1"/>
        <end position="26"/>
    </location>
</feature>
<dbReference type="InterPro" id="IPR016187">
    <property type="entry name" value="CTDL_fold"/>
</dbReference>
<dbReference type="Gene3D" id="3.10.100.10">
    <property type="entry name" value="Mannose-Binding Protein A, subunit A"/>
    <property type="match status" value="1"/>
</dbReference>
<dbReference type="AlphaFoldDB" id="A0A5B7DQB9"/>
<evidence type="ECO:0000313" key="3">
    <source>
        <dbReference type="Proteomes" id="UP000324222"/>
    </source>
</evidence>